<feature type="non-terminal residue" evidence="2">
    <location>
        <position position="1"/>
    </location>
</feature>
<feature type="non-terminal residue" evidence="2">
    <location>
        <position position="270"/>
    </location>
</feature>
<organism evidence="2">
    <name type="scientific">marine sediment metagenome</name>
    <dbReference type="NCBI Taxonomy" id="412755"/>
    <lineage>
        <taxon>unclassified sequences</taxon>
        <taxon>metagenomes</taxon>
        <taxon>ecological metagenomes</taxon>
    </lineage>
</organism>
<comment type="caution">
    <text evidence="2">The sequence shown here is derived from an EMBL/GenBank/DDBJ whole genome shotgun (WGS) entry which is preliminary data.</text>
</comment>
<protein>
    <submittedName>
        <fullName evidence="2">Uncharacterized protein</fullName>
    </submittedName>
</protein>
<evidence type="ECO:0000313" key="2">
    <source>
        <dbReference type="EMBL" id="GAI23040.1"/>
    </source>
</evidence>
<proteinExistence type="predicted"/>
<feature type="compositionally biased region" description="Polar residues" evidence="1">
    <location>
        <begin position="259"/>
        <end position="270"/>
    </location>
</feature>
<sequence length="270" mass="30025">ELTSLLYPRDLAPVQRRRILEHWFAQKGIAVAEELLTRTGMHPKETEKLLKEDEEKKRVAEGNLWTVDVDDKGIPRVRMIKDTAEPGTTLAEATAAAKEIGKDYSGDEPLVTFNESLGRHMPNFKTDFVKQHPGAAWAVAKQMDQAMAEGTPIDPMDTFIDQMTKVESMKELVGGGAKVLQPTGTLTDIVSAVKEIRTMAGGEGKLPEWLSDPVAFQKTIQSLVPSGDSEVLKELRDEMAKVREDLHQSELKHKDEQIATLSSDMQGYRS</sequence>
<dbReference type="EMBL" id="BARV01022702">
    <property type="protein sequence ID" value="GAI23040.1"/>
    <property type="molecule type" value="Genomic_DNA"/>
</dbReference>
<dbReference type="AlphaFoldDB" id="X1N886"/>
<gene>
    <name evidence="2" type="ORF">S06H3_37372</name>
</gene>
<name>X1N886_9ZZZZ</name>
<accession>X1N886</accession>
<evidence type="ECO:0000256" key="1">
    <source>
        <dbReference type="SAM" id="MobiDB-lite"/>
    </source>
</evidence>
<feature type="region of interest" description="Disordered" evidence="1">
    <location>
        <begin position="246"/>
        <end position="270"/>
    </location>
</feature>
<feature type="compositionally biased region" description="Basic and acidic residues" evidence="1">
    <location>
        <begin position="246"/>
        <end position="257"/>
    </location>
</feature>
<reference evidence="2" key="1">
    <citation type="journal article" date="2014" name="Front. Microbiol.">
        <title>High frequency of phylogenetically diverse reductive dehalogenase-homologous genes in deep subseafloor sedimentary metagenomes.</title>
        <authorList>
            <person name="Kawai M."/>
            <person name="Futagami T."/>
            <person name="Toyoda A."/>
            <person name="Takaki Y."/>
            <person name="Nishi S."/>
            <person name="Hori S."/>
            <person name="Arai W."/>
            <person name="Tsubouchi T."/>
            <person name="Morono Y."/>
            <person name="Uchiyama I."/>
            <person name="Ito T."/>
            <person name="Fujiyama A."/>
            <person name="Inagaki F."/>
            <person name="Takami H."/>
        </authorList>
    </citation>
    <scope>NUCLEOTIDE SEQUENCE</scope>
    <source>
        <strain evidence="2">Expedition CK06-06</strain>
    </source>
</reference>